<name>A0A813IG01_POLGL</name>
<feature type="region of interest" description="Disordered" evidence="1">
    <location>
        <begin position="56"/>
        <end position="79"/>
    </location>
</feature>
<gene>
    <name evidence="2" type="ORF">PGLA2088_LOCUS7019</name>
</gene>
<feature type="region of interest" description="Disordered" evidence="1">
    <location>
        <begin position="1"/>
        <end position="23"/>
    </location>
</feature>
<feature type="compositionally biased region" description="Low complexity" evidence="1">
    <location>
        <begin position="56"/>
        <end position="68"/>
    </location>
</feature>
<evidence type="ECO:0000313" key="3">
    <source>
        <dbReference type="Proteomes" id="UP000626109"/>
    </source>
</evidence>
<reference evidence="2" key="1">
    <citation type="submission" date="2021-02" db="EMBL/GenBank/DDBJ databases">
        <authorList>
            <person name="Dougan E. K."/>
            <person name="Rhodes N."/>
            <person name="Thang M."/>
            <person name="Chan C."/>
        </authorList>
    </citation>
    <scope>NUCLEOTIDE SEQUENCE</scope>
</reference>
<evidence type="ECO:0000256" key="1">
    <source>
        <dbReference type="SAM" id="MobiDB-lite"/>
    </source>
</evidence>
<dbReference type="Proteomes" id="UP000626109">
    <property type="component" value="Unassembled WGS sequence"/>
</dbReference>
<sequence>KSRSRATPALTPRRKTSGSPLCSARSAAESLEGRILAEEVDLSLTGTSLFAPPCRGAANGASRASSEALRQLRQQREGR</sequence>
<organism evidence="2 3">
    <name type="scientific">Polarella glacialis</name>
    <name type="common">Dinoflagellate</name>
    <dbReference type="NCBI Taxonomy" id="89957"/>
    <lineage>
        <taxon>Eukaryota</taxon>
        <taxon>Sar</taxon>
        <taxon>Alveolata</taxon>
        <taxon>Dinophyceae</taxon>
        <taxon>Suessiales</taxon>
        <taxon>Suessiaceae</taxon>
        <taxon>Polarella</taxon>
    </lineage>
</organism>
<comment type="caution">
    <text evidence="2">The sequence shown here is derived from an EMBL/GenBank/DDBJ whole genome shotgun (WGS) entry which is preliminary data.</text>
</comment>
<feature type="non-terminal residue" evidence="2">
    <location>
        <position position="1"/>
    </location>
</feature>
<protein>
    <submittedName>
        <fullName evidence="2">Uncharacterized protein</fullName>
    </submittedName>
</protein>
<proteinExistence type="predicted"/>
<evidence type="ECO:0000313" key="2">
    <source>
        <dbReference type="EMBL" id="CAE8648947.1"/>
    </source>
</evidence>
<dbReference type="EMBL" id="CAJNNW010007126">
    <property type="protein sequence ID" value="CAE8648947.1"/>
    <property type="molecule type" value="Genomic_DNA"/>
</dbReference>
<accession>A0A813IG01</accession>
<dbReference type="AlphaFoldDB" id="A0A813IG01"/>
<feature type="non-terminal residue" evidence="2">
    <location>
        <position position="79"/>
    </location>
</feature>